<feature type="chain" id="PRO_5035907600" description="Embryo surrounding factor 1 brassicaceae domain-containing protein" evidence="2">
    <location>
        <begin position="30"/>
        <end position="124"/>
    </location>
</feature>
<gene>
    <name evidence="3" type="ORF">PVAP13_9KG332800</name>
</gene>
<sequence length="124" mass="13903">MATRSLRYVVTILLTFSVLLGCFCLPAESGRPHHQRLEARSAIPAAINLTTLDESKIKIIWCLSVQCDYFGHGMQDCFCCGDPYQTKNCYQAKKECMSKCPACNPQCPTQDASSIDEEKMEQIN</sequence>
<feature type="signal peptide" evidence="2">
    <location>
        <begin position="1"/>
        <end position="29"/>
    </location>
</feature>
<evidence type="ECO:0000313" key="3">
    <source>
        <dbReference type="EMBL" id="KAG2550042.1"/>
    </source>
</evidence>
<proteinExistence type="predicted"/>
<name>A0A8T0NPT2_PANVG</name>
<feature type="region of interest" description="Disordered" evidence="1">
    <location>
        <begin position="105"/>
        <end position="124"/>
    </location>
</feature>
<evidence type="ECO:0000256" key="1">
    <source>
        <dbReference type="SAM" id="MobiDB-lite"/>
    </source>
</evidence>
<evidence type="ECO:0000256" key="2">
    <source>
        <dbReference type="SAM" id="SignalP"/>
    </source>
</evidence>
<dbReference type="AlphaFoldDB" id="A0A8T0NPT2"/>
<protein>
    <recommendedName>
        <fullName evidence="5">Embryo surrounding factor 1 brassicaceae domain-containing protein</fullName>
    </recommendedName>
</protein>
<comment type="caution">
    <text evidence="3">The sequence shown here is derived from an EMBL/GenBank/DDBJ whole genome shotgun (WGS) entry which is preliminary data.</text>
</comment>
<evidence type="ECO:0000313" key="4">
    <source>
        <dbReference type="Proteomes" id="UP000823388"/>
    </source>
</evidence>
<dbReference type="PROSITE" id="PS51257">
    <property type="entry name" value="PROKAR_LIPOPROTEIN"/>
    <property type="match status" value="1"/>
</dbReference>
<keyword evidence="2" id="KW-0732">Signal</keyword>
<organism evidence="3 4">
    <name type="scientific">Panicum virgatum</name>
    <name type="common">Blackwell switchgrass</name>
    <dbReference type="NCBI Taxonomy" id="38727"/>
    <lineage>
        <taxon>Eukaryota</taxon>
        <taxon>Viridiplantae</taxon>
        <taxon>Streptophyta</taxon>
        <taxon>Embryophyta</taxon>
        <taxon>Tracheophyta</taxon>
        <taxon>Spermatophyta</taxon>
        <taxon>Magnoliopsida</taxon>
        <taxon>Liliopsida</taxon>
        <taxon>Poales</taxon>
        <taxon>Poaceae</taxon>
        <taxon>PACMAD clade</taxon>
        <taxon>Panicoideae</taxon>
        <taxon>Panicodae</taxon>
        <taxon>Paniceae</taxon>
        <taxon>Panicinae</taxon>
        <taxon>Panicum</taxon>
        <taxon>Panicum sect. Hiantes</taxon>
    </lineage>
</organism>
<dbReference type="Proteomes" id="UP000823388">
    <property type="component" value="Chromosome 9K"/>
</dbReference>
<reference evidence="3" key="1">
    <citation type="submission" date="2020-05" db="EMBL/GenBank/DDBJ databases">
        <title>WGS assembly of Panicum virgatum.</title>
        <authorList>
            <person name="Lovell J.T."/>
            <person name="Jenkins J."/>
            <person name="Shu S."/>
            <person name="Juenger T.E."/>
            <person name="Schmutz J."/>
        </authorList>
    </citation>
    <scope>NUCLEOTIDE SEQUENCE</scope>
    <source>
        <strain evidence="3">AP13</strain>
    </source>
</reference>
<dbReference type="EMBL" id="CM029053">
    <property type="protein sequence ID" value="KAG2550042.1"/>
    <property type="molecule type" value="Genomic_DNA"/>
</dbReference>
<evidence type="ECO:0008006" key="5">
    <source>
        <dbReference type="Google" id="ProtNLM"/>
    </source>
</evidence>
<keyword evidence="4" id="KW-1185">Reference proteome</keyword>
<accession>A0A8T0NPT2</accession>